<dbReference type="EMBL" id="KV425958">
    <property type="protein sequence ID" value="KZV95382.1"/>
    <property type="molecule type" value="Genomic_DNA"/>
</dbReference>
<dbReference type="Proteomes" id="UP000077266">
    <property type="component" value="Unassembled WGS sequence"/>
</dbReference>
<gene>
    <name evidence="1" type="ORF">EXIGLDRAFT_834367</name>
</gene>
<accession>A0A165JV93</accession>
<reference evidence="1 2" key="1">
    <citation type="journal article" date="2016" name="Mol. Biol. Evol.">
        <title>Comparative Genomics of Early-Diverging Mushroom-Forming Fungi Provides Insights into the Origins of Lignocellulose Decay Capabilities.</title>
        <authorList>
            <person name="Nagy L.G."/>
            <person name="Riley R."/>
            <person name="Tritt A."/>
            <person name="Adam C."/>
            <person name="Daum C."/>
            <person name="Floudas D."/>
            <person name="Sun H."/>
            <person name="Yadav J.S."/>
            <person name="Pangilinan J."/>
            <person name="Larsson K.H."/>
            <person name="Matsuura K."/>
            <person name="Barry K."/>
            <person name="Labutti K."/>
            <person name="Kuo R."/>
            <person name="Ohm R.A."/>
            <person name="Bhattacharya S.S."/>
            <person name="Shirouzu T."/>
            <person name="Yoshinaga Y."/>
            <person name="Martin F.M."/>
            <person name="Grigoriev I.V."/>
            <person name="Hibbett D.S."/>
        </authorList>
    </citation>
    <scope>NUCLEOTIDE SEQUENCE [LARGE SCALE GENOMIC DNA]</scope>
    <source>
        <strain evidence="1 2">HHB12029</strain>
    </source>
</reference>
<dbReference type="InParanoid" id="A0A165JV93"/>
<dbReference type="Gene3D" id="3.80.10.10">
    <property type="entry name" value="Ribonuclease Inhibitor"/>
    <property type="match status" value="1"/>
</dbReference>
<protein>
    <submittedName>
        <fullName evidence="1">Uncharacterized protein</fullName>
    </submittedName>
</protein>
<dbReference type="OrthoDB" id="2906982at2759"/>
<keyword evidence="2" id="KW-1185">Reference proteome</keyword>
<dbReference type="InterPro" id="IPR032675">
    <property type="entry name" value="LRR_dom_sf"/>
</dbReference>
<sequence length="680" mass="75061">MASQLADELLKEILSPPLLVLDELFADTSAVSPFSKATYSAGDVLAVCKRWMRVATPALYQTVIIRSTAQAQALAFALKRNPDFGRYIKKLRIEGAFGTHLGKIAPFSPNITDFCFSLALYADANVNGLVKLLAAIGPERVILTTAPAKLVKNKGHAEVVKTLCTQIPKWTSLRVFHYSSSFCVARGGLRMIECDLYPEIAAALAKSPSLRTVHLWRNSGYGPGPSAAFMELATSTSITDFFLRTPYQLSDAGLQRFIPIAMRSRLRIVDQTATDCTIPEPTLSNPFYTPLSDAAPAIRSAIWSRVISHAVQKSATDMPHYGYTSTWFDLEYFAWTTVKSLLLTSRLFFDLTVPILLEHVAVGTNAVQLPVLRQYLQQFHIAPSTLLSEQISGRTPLHADVVPLVSRFTSLHSATVSASTPILAALGRASGSVLTRLTITSLHRAELDVTAVSQFPHLTTLCFTDPLGVVGISMIEMGFTGSLPPDALSSLRVLEVTHARHFLEKVMVCRMPLLEEIRVQPSMVDPNIDGLPMGFCKKHGQKLRHIRVSSASRDLIEACTRLQSLELSDEYGAPALDPWELGHATLTELKLNWVPKPSRTGSTDEGAWGVFFETFTRTLYPSLREIRLVNSGYELWPATEREIKKSPWPEFAATLAAEGITLLDHSGRAWRPRNSRFTRP</sequence>
<evidence type="ECO:0000313" key="2">
    <source>
        <dbReference type="Proteomes" id="UP000077266"/>
    </source>
</evidence>
<dbReference type="AlphaFoldDB" id="A0A165JV93"/>
<proteinExistence type="predicted"/>
<evidence type="ECO:0000313" key="1">
    <source>
        <dbReference type="EMBL" id="KZV95382.1"/>
    </source>
</evidence>
<name>A0A165JV93_EXIGL</name>
<organism evidence="1 2">
    <name type="scientific">Exidia glandulosa HHB12029</name>
    <dbReference type="NCBI Taxonomy" id="1314781"/>
    <lineage>
        <taxon>Eukaryota</taxon>
        <taxon>Fungi</taxon>
        <taxon>Dikarya</taxon>
        <taxon>Basidiomycota</taxon>
        <taxon>Agaricomycotina</taxon>
        <taxon>Agaricomycetes</taxon>
        <taxon>Auriculariales</taxon>
        <taxon>Exidiaceae</taxon>
        <taxon>Exidia</taxon>
    </lineage>
</organism>